<dbReference type="Gene3D" id="3.60.10.10">
    <property type="entry name" value="Endonuclease/exonuclease/phosphatase"/>
    <property type="match status" value="1"/>
</dbReference>
<dbReference type="InterPro" id="IPR036691">
    <property type="entry name" value="Endo/exonu/phosph_ase_sf"/>
</dbReference>
<protein>
    <submittedName>
        <fullName evidence="3">T9SS type A sorting domain-containing protein</fullName>
    </submittedName>
</protein>
<name>A0A7C6EHM6_UNCW3</name>
<dbReference type="SUPFAM" id="SSF56219">
    <property type="entry name" value="DNase I-like"/>
    <property type="match status" value="1"/>
</dbReference>
<dbReference type="EMBL" id="DTHJ01000114">
    <property type="protein sequence ID" value="HHS63041.1"/>
    <property type="molecule type" value="Genomic_DNA"/>
</dbReference>
<dbReference type="Pfam" id="PF18962">
    <property type="entry name" value="Por_Secre_tail"/>
    <property type="match status" value="1"/>
</dbReference>
<evidence type="ECO:0000313" key="3">
    <source>
        <dbReference type="EMBL" id="HHS63041.1"/>
    </source>
</evidence>
<dbReference type="Pfam" id="PF03372">
    <property type="entry name" value="Exo_endo_phos"/>
    <property type="match status" value="1"/>
</dbReference>
<accession>A0A7C6EHM6</accession>
<organism evidence="3">
    <name type="scientific">candidate division WOR-3 bacterium</name>
    <dbReference type="NCBI Taxonomy" id="2052148"/>
    <lineage>
        <taxon>Bacteria</taxon>
        <taxon>Bacteria division WOR-3</taxon>
    </lineage>
</organism>
<evidence type="ECO:0000259" key="2">
    <source>
        <dbReference type="Pfam" id="PF18962"/>
    </source>
</evidence>
<feature type="domain" description="Secretion system C-terminal sorting" evidence="2">
    <location>
        <begin position="333"/>
        <end position="399"/>
    </location>
</feature>
<dbReference type="AlphaFoldDB" id="A0A7C6EHM6"/>
<reference evidence="3" key="1">
    <citation type="journal article" date="2020" name="mSystems">
        <title>Genome- and Community-Level Interaction Insights into Carbon Utilization and Element Cycling Functions of Hydrothermarchaeota in Hydrothermal Sediment.</title>
        <authorList>
            <person name="Zhou Z."/>
            <person name="Liu Y."/>
            <person name="Xu W."/>
            <person name="Pan J."/>
            <person name="Luo Z.H."/>
            <person name="Li M."/>
        </authorList>
    </citation>
    <scope>NUCLEOTIDE SEQUENCE [LARGE SCALE GENOMIC DNA]</scope>
    <source>
        <strain evidence="3">SpSt-783</strain>
    </source>
</reference>
<comment type="caution">
    <text evidence="3">The sequence shown here is derived from an EMBL/GenBank/DDBJ whole genome shotgun (WGS) entry which is preliminary data.</text>
</comment>
<evidence type="ECO:0000259" key="1">
    <source>
        <dbReference type="Pfam" id="PF03372"/>
    </source>
</evidence>
<dbReference type="NCBIfam" id="TIGR04183">
    <property type="entry name" value="Por_Secre_tail"/>
    <property type="match status" value="1"/>
</dbReference>
<dbReference type="InterPro" id="IPR026444">
    <property type="entry name" value="Secre_tail"/>
</dbReference>
<dbReference type="GO" id="GO:0003824">
    <property type="term" value="F:catalytic activity"/>
    <property type="evidence" value="ECO:0007669"/>
    <property type="project" value="InterPro"/>
</dbReference>
<dbReference type="InterPro" id="IPR005135">
    <property type="entry name" value="Endo/exonuclease/phosphatase"/>
</dbReference>
<sequence length="413" mass="47874">MLRVELLMFHTNRIILKLLLQLVLLFSTAIAGQLKVVTYNLLNFPNIMGYERIKYYRQIMDYIKPDILVVQEMQSEIGMELFRDSVLNYRQNEFSIAPFNDGPDTDNGLFYRRSKSEFIEAIYIPTSNRDIARYKIRMKDSKREFYIFSVHLKADAESELIRLQEAIRLPNHLDSLPDSIEYIVMGDFNFYYNESGYLKLVDSVQTNSKGLRDLLAFSGDWHDNYAYAYAHTQSTRNEALPDMGSTGGLDDRFDLILCSPNLIDTAGLFLPVESYTVFGNDGKHFNKSINSGINYAVPDEIARALYYASDHLPVSVIVMDGYNNKIEIKELAIYPNPMRKQAYIKLPYLDDFQRAKITITNILGQRVYETESFNPYVVSISNDKFNVGIYFVHIQIETKYGKHYYRTKLAVVK</sequence>
<feature type="domain" description="Endonuclease/exonuclease/phosphatase" evidence="1">
    <location>
        <begin position="38"/>
        <end position="263"/>
    </location>
</feature>
<proteinExistence type="predicted"/>
<gene>
    <name evidence="3" type="ORF">ENV70_05455</name>
</gene>